<reference evidence="1 2" key="1">
    <citation type="submission" date="2018-02" db="EMBL/GenBank/DDBJ databases">
        <title>Draft genome of wild Prunus yedoensis var. nudiflora.</title>
        <authorList>
            <person name="Baek S."/>
            <person name="Kim J.-H."/>
            <person name="Choi K."/>
            <person name="Kim G.-B."/>
            <person name="Cho A."/>
            <person name="Jang H."/>
            <person name="Shin C.-H."/>
            <person name="Yu H.-J."/>
            <person name="Mun J.-H."/>
        </authorList>
    </citation>
    <scope>NUCLEOTIDE SEQUENCE [LARGE SCALE GENOMIC DNA]</scope>
    <source>
        <strain evidence="2">cv. Jeju island</strain>
        <tissue evidence="1">Leaf</tissue>
    </source>
</reference>
<dbReference type="Proteomes" id="UP000250321">
    <property type="component" value="Unassembled WGS sequence"/>
</dbReference>
<evidence type="ECO:0000313" key="1">
    <source>
        <dbReference type="EMBL" id="PQM36764.1"/>
    </source>
</evidence>
<dbReference type="OrthoDB" id="10427086at2759"/>
<dbReference type="EMBL" id="PJQY01003519">
    <property type="protein sequence ID" value="PQM36764.1"/>
    <property type="molecule type" value="Genomic_DNA"/>
</dbReference>
<proteinExistence type="predicted"/>
<dbReference type="AlphaFoldDB" id="A0A314UJW3"/>
<organism evidence="1 2">
    <name type="scientific">Prunus yedoensis var. nudiflora</name>
    <dbReference type="NCBI Taxonomy" id="2094558"/>
    <lineage>
        <taxon>Eukaryota</taxon>
        <taxon>Viridiplantae</taxon>
        <taxon>Streptophyta</taxon>
        <taxon>Embryophyta</taxon>
        <taxon>Tracheophyta</taxon>
        <taxon>Spermatophyta</taxon>
        <taxon>Magnoliopsida</taxon>
        <taxon>eudicotyledons</taxon>
        <taxon>Gunneridae</taxon>
        <taxon>Pentapetalae</taxon>
        <taxon>rosids</taxon>
        <taxon>fabids</taxon>
        <taxon>Rosales</taxon>
        <taxon>Rosaceae</taxon>
        <taxon>Amygdaloideae</taxon>
        <taxon>Amygdaleae</taxon>
        <taxon>Prunus</taxon>
    </lineage>
</organism>
<accession>A0A314UJW3</accession>
<gene>
    <name evidence="1" type="ORF">Pyn_03896</name>
</gene>
<comment type="caution">
    <text evidence="1">The sequence shown here is derived from an EMBL/GenBank/DDBJ whole genome shotgun (WGS) entry which is preliminary data.</text>
</comment>
<keyword evidence="2" id="KW-1185">Reference proteome</keyword>
<protein>
    <submittedName>
        <fullName evidence="1">Uncharacterized protein</fullName>
    </submittedName>
</protein>
<sequence length="49" mass="5579">MEPETLFSSHQRFRLKALIGDALQEITICPCCEEAWQCKNLTGPGRLED</sequence>
<name>A0A314UJW3_PRUYE</name>
<evidence type="ECO:0000313" key="2">
    <source>
        <dbReference type="Proteomes" id="UP000250321"/>
    </source>
</evidence>